<feature type="transmembrane region" description="Helical" evidence="6">
    <location>
        <begin position="314"/>
        <end position="336"/>
    </location>
</feature>
<dbReference type="CDD" id="cd17321">
    <property type="entry name" value="MFS_MMR_MDR_like"/>
    <property type="match status" value="1"/>
</dbReference>
<dbReference type="InterPro" id="IPR020846">
    <property type="entry name" value="MFS_dom"/>
</dbReference>
<keyword evidence="9" id="KW-1185">Reference proteome</keyword>
<dbReference type="EMBL" id="BNJF01000002">
    <property type="protein sequence ID" value="GHO46184.1"/>
    <property type="molecule type" value="Genomic_DNA"/>
</dbReference>
<proteinExistence type="predicted"/>
<dbReference type="SUPFAM" id="SSF103473">
    <property type="entry name" value="MFS general substrate transporter"/>
    <property type="match status" value="1"/>
</dbReference>
<evidence type="ECO:0000256" key="5">
    <source>
        <dbReference type="ARBA" id="ARBA00023136"/>
    </source>
</evidence>
<dbReference type="PANTHER" id="PTHR42718">
    <property type="entry name" value="MAJOR FACILITATOR SUPERFAMILY MULTIDRUG TRANSPORTER MFSC"/>
    <property type="match status" value="1"/>
</dbReference>
<dbReference type="PANTHER" id="PTHR42718:SF9">
    <property type="entry name" value="MAJOR FACILITATOR SUPERFAMILY MULTIDRUG TRANSPORTER MFSC"/>
    <property type="match status" value="1"/>
</dbReference>
<dbReference type="RefSeq" id="WP_220195578.1">
    <property type="nucleotide sequence ID" value="NZ_BNJF01000002.1"/>
</dbReference>
<feature type="transmembrane region" description="Helical" evidence="6">
    <location>
        <begin position="67"/>
        <end position="87"/>
    </location>
</feature>
<feature type="transmembrane region" description="Helical" evidence="6">
    <location>
        <begin position="285"/>
        <end position="308"/>
    </location>
</feature>
<comment type="subcellular location">
    <subcellularLocation>
        <location evidence="1">Cell membrane</location>
        <topology evidence="1">Multi-pass membrane protein</topology>
    </subcellularLocation>
</comment>
<feature type="transmembrane region" description="Helical" evidence="6">
    <location>
        <begin position="373"/>
        <end position="399"/>
    </location>
</feature>
<evidence type="ECO:0000259" key="7">
    <source>
        <dbReference type="PROSITE" id="PS50850"/>
    </source>
</evidence>
<feature type="transmembrane region" description="Helical" evidence="6">
    <location>
        <begin position="348"/>
        <end position="367"/>
    </location>
</feature>
<dbReference type="Gene3D" id="1.20.1250.20">
    <property type="entry name" value="MFS general substrate transporter like domains"/>
    <property type="match status" value="1"/>
</dbReference>
<name>A0A8J3HYP9_9CHLR</name>
<dbReference type="Gene3D" id="1.20.1720.10">
    <property type="entry name" value="Multidrug resistance protein D"/>
    <property type="match status" value="1"/>
</dbReference>
<evidence type="ECO:0000256" key="4">
    <source>
        <dbReference type="ARBA" id="ARBA00022989"/>
    </source>
</evidence>
<dbReference type="AlphaFoldDB" id="A0A8J3HYP9"/>
<sequence length="470" mass="49686">MAKTSSMLLPDSQVAPRAERSGRWRKSIILAAISLGYFMVLMDGTIVNVSLPAISHDLGGGLVGLQWVVNAYTLVFASLLLSAGALADQFGAKRIFISGLVLFMLASGISSFSPSLEVLIIMRALLGVGAAAITSTTLVIITHEFSDPAERARAVGLYAAITGIAFASGPVFGGILVDTLGWHSIFLVNVPVALICIALTMFLVRETRRNEQKRLDPAGQFFAILMIATLTYVLIESQNLGWSSPLILIALGLAIVSTVAFLIIESRIDSPMLPLKLFANPIISAGMAAGLLINFGMAGILFVMSLFFQQGLGYSALIAGLAFLPLTLPITFNPILTSRLVNRFGARLPMITGFVLVMGGMLLQSVTDTNTSYIVIAIALILIGFGISQVLPSLITTIMTTASKEQAGIASGALNASRQLGAVLGVAILGLILNANSSFISGLHQSLLFTAGVQLLGLLVILFFVRMKRS</sequence>
<dbReference type="PRINTS" id="PR01036">
    <property type="entry name" value="TCRTETB"/>
</dbReference>
<dbReference type="Proteomes" id="UP000612362">
    <property type="component" value="Unassembled WGS sequence"/>
</dbReference>
<feature type="transmembrane region" description="Helical" evidence="6">
    <location>
        <begin position="215"/>
        <end position="235"/>
    </location>
</feature>
<dbReference type="PROSITE" id="PS50850">
    <property type="entry name" value="MFS"/>
    <property type="match status" value="1"/>
</dbReference>
<feature type="transmembrane region" description="Helical" evidence="6">
    <location>
        <begin position="182"/>
        <end position="203"/>
    </location>
</feature>
<feature type="transmembrane region" description="Helical" evidence="6">
    <location>
        <begin position="154"/>
        <end position="176"/>
    </location>
</feature>
<feature type="transmembrane region" description="Helical" evidence="6">
    <location>
        <begin position="446"/>
        <end position="465"/>
    </location>
</feature>
<dbReference type="GO" id="GO:0022857">
    <property type="term" value="F:transmembrane transporter activity"/>
    <property type="evidence" value="ECO:0007669"/>
    <property type="project" value="InterPro"/>
</dbReference>
<keyword evidence="2" id="KW-0813">Transport</keyword>
<keyword evidence="4 6" id="KW-1133">Transmembrane helix</keyword>
<feature type="transmembrane region" description="Helical" evidence="6">
    <location>
        <begin position="94"/>
        <end position="112"/>
    </location>
</feature>
<feature type="transmembrane region" description="Helical" evidence="6">
    <location>
        <begin position="27"/>
        <end position="47"/>
    </location>
</feature>
<dbReference type="GO" id="GO:0005886">
    <property type="term" value="C:plasma membrane"/>
    <property type="evidence" value="ECO:0007669"/>
    <property type="project" value="UniProtKB-SubCell"/>
</dbReference>
<keyword evidence="5 6" id="KW-0472">Membrane</keyword>
<feature type="transmembrane region" description="Helical" evidence="6">
    <location>
        <begin position="118"/>
        <end position="142"/>
    </location>
</feature>
<dbReference type="Pfam" id="PF07690">
    <property type="entry name" value="MFS_1"/>
    <property type="match status" value="1"/>
</dbReference>
<evidence type="ECO:0000256" key="2">
    <source>
        <dbReference type="ARBA" id="ARBA00022448"/>
    </source>
</evidence>
<accession>A0A8J3HYP9</accession>
<feature type="transmembrane region" description="Helical" evidence="6">
    <location>
        <begin position="420"/>
        <end position="440"/>
    </location>
</feature>
<comment type="caution">
    <text evidence="8">The sequence shown here is derived from an EMBL/GenBank/DDBJ whole genome shotgun (WGS) entry which is preliminary data.</text>
</comment>
<evidence type="ECO:0000256" key="1">
    <source>
        <dbReference type="ARBA" id="ARBA00004651"/>
    </source>
</evidence>
<dbReference type="InterPro" id="IPR036259">
    <property type="entry name" value="MFS_trans_sf"/>
</dbReference>
<dbReference type="InterPro" id="IPR011701">
    <property type="entry name" value="MFS"/>
</dbReference>
<evidence type="ECO:0000313" key="8">
    <source>
        <dbReference type="EMBL" id="GHO46184.1"/>
    </source>
</evidence>
<feature type="domain" description="Major facilitator superfamily (MFS) profile" evidence="7">
    <location>
        <begin position="29"/>
        <end position="469"/>
    </location>
</feature>
<evidence type="ECO:0000256" key="3">
    <source>
        <dbReference type="ARBA" id="ARBA00022692"/>
    </source>
</evidence>
<feature type="transmembrane region" description="Helical" evidence="6">
    <location>
        <begin position="241"/>
        <end position="264"/>
    </location>
</feature>
<protein>
    <submittedName>
        <fullName evidence="8">MFS transporter</fullName>
    </submittedName>
</protein>
<keyword evidence="3 6" id="KW-0812">Transmembrane</keyword>
<evidence type="ECO:0000313" key="9">
    <source>
        <dbReference type="Proteomes" id="UP000612362"/>
    </source>
</evidence>
<gene>
    <name evidence="8" type="primary">mmr</name>
    <name evidence="8" type="ORF">KSX_43470</name>
</gene>
<organism evidence="8 9">
    <name type="scientific">Ktedonospora formicarum</name>
    <dbReference type="NCBI Taxonomy" id="2778364"/>
    <lineage>
        <taxon>Bacteria</taxon>
        <taxon>Bacillati</taxon>
        <taxon>Chloroflexota</taxon>
        <taxon>Ktedonobacteria</taxon>
        <taxon>Ktedonobacterales</taxon>
        <taxon>Ktedonobacteraceae</taxon>
        <taxon>Ktedonospora</taxon>
    </lineage>
</organism>
<evidence type="ECO:0000256" key="6">
    <source>
        <dbReference type="SAM" id="Phobius"/>
    </source>
</evidence>
<reference evidence="8" key="1">
    <citation type="submission" date="2020-10" db="EMBL/GenBank/DDBJ databases">
        <title>Taxonomic study of unclassified bacteria belonging to the class Ktedonobacteria.</title>
        <authorList>
            <person name="Yabe S."/>
            <person name="Wang C.M."/>
            <person name="Zheng Y."/>
            <person name="Sakai Y."/>
            <person name="Cavaletti L."/>
            <person name="Monciardini P."/>
            <person name="Donadio S."/>
        </authorList>
    </citation>
    <scope>NUCLEOTIDE SEQUENCE</scope>
    <source>
        <strain evidence="8">SOSP1-1</strain>
    </source>
</reference>